<sequence>MSLITNFLQIKQEVRVLQHNLFYNILQNKLISN</sequence>
<reference evidence="1" key="1">
    <citation type="journal article" date="2021" name="Proc. Natl. Acad. Sci. U.S.A.">
        <title>A Catalog of Tens of Thousands of Viruses from Human Metagenomes Reveals Hidden Associations with Chronic Diseases.</title>
        <authorList>
            <person name="Tisza M.J."/>
            <person name="Buck C.B."/>
        </authorList>
    </citation>
    <scope>NUCLEOTIDE SEQUENCE</scope>
    <source>
        <strain evidence="1">CtkyY8</strain>
    </source>
</reference>
<name>A0A8S5REB6_9VIRU</name>
<dbReference type="EMBL" id="BK059095">
    <property type="protein sequence ID" value="DAE29499.1"/>
    <property type="molecule type" value="Genomic_DNA"/>
</dbReference>
<organism evidence="1">
    <name type="scientific">virus sp. ctkyY8</name>
    <dbReference type="NCBI Taxonomy" id="2827995"/>
    <lineage>
        <taxon>Viruses</taxon>
    </lineage>
</organism>
<protein>
    <submittedName>
        <fullName evidence="1">Uncharacterized protein</fullName>
    </submittedName>
</protein>
<proteinExistence type="predicted"/>
<evidence type="ECO:0000313" key="1">
    <source>
        <dbReference type="EMBL" id="DAE29499.1"/>
    </source>
</evidence>
<accession>A0A8S5REB6</accession>